<reference evidence="1" key="1">
    <citation type="journal article" date="2020" name="Stud. Mycol.">
        <title>101 Dothideomycetes genomes: a test case for predicting lifestyles and emergence of pathogens.</title>
        <authorList>
            <person name="Haridas S."/>
            <person name="Albert R."/>
            <person name="Binder M."/>
            <person name="Bloem J."/>
            <person name="Labutti K."/>
            <person name="Salamov A."/>
            <person name="Andreopoulos B."/>
            <person name="Baker S."/>
            <person name="Barry K."/>
            <person name="Bills G."/>
            <person name="Bluhm B."/>
            <person name="Cannon C."/>
            <person name="Castanera R."/>
            <person name="Culley D."/>
            <person name="Daum C."/>
            <person name="Ezra D."/>
            <person name="Gonzalez J."/>
            <person name="Henrissat B."/>
            <person name="Kuo A."/>
            <person name="Liang C."/>
            <person name="Lipzen A."/>
            <person name="Lutzoni F."/>
            <person name="Magnuson J."/>
            <person name="Mondo S."/>
            <person name="Nolan M."/>
            <person name="Ohm R."/>
            <person name="Pangilinan J."/>
            <person name="Park H.-J."/>
            <person name="Ramirez L."/>
            <person name="Alfaro M."/>
            <person name="Sun H."/>
            <person name="Tritt A."/>
            <person name="Yoshinaga Y."/>
            <person name="Zwiers L.-H."/>
            <person name="Turgeon B."/>
            <person name="Goodwin S."/>
            <person name="Spatafora J."/>
            <person name="Crous P."/>
            <person name="Grigoriev I."/>
        </authorList>
    </citation>
    <scope>NUCLEOTIDE SEQUENCE</scope>
    <source>
        <strain evidence="1">CBS 122368</strain>
    </source>
</reference>
<dbReference type="GeneID" id="54575842"/>
<dbReference type="Proteomes" id="UP000800094">
    <property type="component" value="Unassembled WGS sequence"/>
</dbReference>
<dbReference type="RefSeq" id="XP_033692102.1">
    <property type="nucleotide sequence ID" value="XM_033822512.1"/>
</dbReference>
<sequence length="336" mass="37646">MAEPSNHDGNVVLVLDDGNTAADAREIRVQEGEWAAEAAQQVRKMSANGDVRGISAKNGAAVLPQNVQGVSLTQTSSRASNSLVGVAHDQLPADGDSDYFITEIDDRLSYRQGWPLLPVLPVRTSHGNVPKIYAPSHPHRVEFRKILAAHNVTVQQLEIAHRFNDGKAINRSTLTLCVLSDSKESFKWADAIQGLRSYIQEKDLTLAIELIDHRIFRGLYTLPIVSTDVFRDPSHKASDLPPHSLQSLIKKHKHGIVKMLDESGSPWTSLEFWWRGLGRTREDCTPTVLIGTPVPQKKIWWEQVIPEVKRKMGAKAEKEWVVEICWREVAKVQREP</sequence>
<name>A0A6A6J3F5_9PLEO</name>
<organism evidence="1 2">
    <name type="scientific">Trematosphaeria pertusa</name>
    <dbReference type="NCBI Taxonomy" id="390896"/>
    <lineage>
        <taxon>Eukaryota</taxon>
        <taxon>Fungi</taxon>
        <taxon>Dikarya</taxon>
        <taxon>Ascomycota</taxon>
        <taxon>Pezizomycotina</taxon>
        <taxon>Dothideomycetes</taxon>
        <taxon>Pleosporomycetidae</taxon>
        <taxon>Pleosporales</taxon>
        <taxon>Massarineae</taxon>
        <taxon>Trematosphaeriaceae</taxon>
        <taxon>Trematosphaeria</taxon>
    </lineage>
</organism>
<dbReference type="EMBL" id="ML987189">
    <property type="protein sequence ID" value="KAF2257098.1"/>
    <property type="molecule type" value="Genomic_DNA"/>
</dbReference>
<dbReference type="AlphaFoldDB" id="A0A6A6J3F5"/>
<protein>
    <submittedName>
        <fullName evidence="1">Uncharacterized protein</fullName>
    </submittedName>
</protein>
<accession>A0A6A6J3F5</accession>
<gene>
    <name evidence="1" type="ORF">BU26DRAFT_36005</name>
</gene>
<keyword evidence="2" id="KW-1185">Reference proteome</keyword>
<evidence type="ECO:0000313" key="2">
    <source>
        <dbReference type="Proteomes" id="UP000800094"/>
    </source>
</evidence>
<proteinExistence type="predicted"/>
<evidence type="ECO:0000313" key="1">
    <source>
        <dbReference type="EMBL" id="KAF2257098.1"/>
    </source>
</evidence>
<dbReference type="OrthoDB" id="5351220at2759"/>